<feature type="non-terminal residue" evidence="1">
    <location>
        <position position="67"/>
    </location>
</feature>
<accession>A0A6A5V0Z4</accession>
<organism evidence="1 2">
    <name type="scientific">Bimuria novae-zelandiae CBS 107.79</name>
    <dbReference type="NCBI Taxonomy" id="1447943"/>
    <lineage>
        <taxon>Eukaryota</taxon>
        <taxon>Fungi</taxon>
        <taxon>Dikarya</taxon>
        <taxon>Ascomycota</taxon>
        <taxon>Pezizomycotina</taxon>
        <taxon>Dothideomycetes</taxon>
        <taxon>Pleosporomycetidae</taxon>
        <taxon>Pleosporales</taxon>
        <taxon>Massarineae</taxon>
        <taxon>Didymosphaeriaceae</taxon>
        <taxon>Bimuria</taxon>
    </lineage>
</organism>
<evidence type="ECO:0000313" key="1">
    <source>
        <dbReference type="EMBL" id="KAF1969712.1"/>
    </source>
</evidence>
<reference evidence="1" key="1">
    <citation type="journal article" date="2020" name="Stud. Mycol.">
        <title>101 Dothideomycetes genomes: a test case for predicting lifestyles and emergence of pathogens.</title>
        <authorList>
            <person name="Haridas S."/>
            <person name="Albert R."/>
            <person name="Binder M."/>
            <person name="Bloem J."/>
            <person name="Labutti K."/>
            <person name="Salamov A."/>
            <person name="Andreopoulos B."/>
            <person name="Baker S."/>
            <person name="Barry K."/>
            <person name="Bills G."/>
            <person name="Bluhm B."/>
            <person name="Cannon C."/>
            <person name="Castanera R."/>
            <person name="Culley D."/>
            <person name="Daum C."/>
            <person name="Ezra D."/>
            <person name="Gonzalez J."/>
            <person name="Henrissat B."/>
            <person name="Kuo A."/>
            <person name="Liang C."/>
            <person name="Lipzen A."/>
            <person name="Lutzoni F."/>
            <person name="Magnuson J."/>
            <person name="Mondo S."/>
            <person name="Nolan M."/>
            <person name="Ohm R."/>
            <person name="Pangilinan J."/>
            <person name="Park H.-J."/>
            <person name="Ramirez L."/>
            <person name="Alfaro M."/>
            <person name="Sun H."/>
            <person name="Tritt A."/>
            <person name="Yoshinaga Y."/>
            <person name="Zwiers L.-H."/>
            <person name="Turgeon B."/>
            <person name="Goodwin S."/>
            <person name="Spatafora J."/>
            <person name="Crous P."/>
            <person name="Grigoriev I."/>
        </authorList>
    </citation>
    <scope>NUCLEOTIDE SEQUENCE</scope>
    <source>
        <strain evidence="1">CBS 107.79</strain>
    </source>
</reference>
<gene>
    <name evidence="1" type="ORF">BU23DRAFT_439594</name>
</gene>
<keyword evidence="2" id="KW-1185">Reference proteome</keyword>
<protein>
    <submittedName>
        <fullName evidence="1">Uncharacterized protein</fullName>
    </submittedName>
</protein>
<feature type="non-terminal residue" evidence="1">
    <location>
        <position position="1"/>
    </location>
</feature>
<proteinExistence type="predicted"/>
<evidence type="ECO:0000313" key="2">
    <source>
        <dbReference type="Proteomes" id="UP000800036"/>
    </source>
</evidence>
<dbReference type="AlphaFoldDB" id="A0A6A5V0Z4"/>
<dbReference type="Proteomes" id="UP000800036">
    <property type="component" value="Unassembled WGS sequence"/>
</dbReference>
<dbReference type="EMBL" id="ML976706">
    <property type="protein sequence ID" value="KAF1969712.1"/>
    <property type="molecule type" value="Genomic_DNA"/>
</dbReference>
<sequence length="67" mass="7218">SPTTPIRKPNPITASASGGKTDLLRLLQITPVVWIIPRTLGCGVQSFINRLVAGTTPVRPAAKRRRT</sequence>
<name>A0A6A5V0Z4_9PLEO</name>